<sequence length="73" mass="8280">MLYGFGYPCHLTHCFYDDIIFVTASIRLFNCETHEPKRTSQCKATVMGLNPEKSMCTIENLSHNKPIAAVHCT</sequence>
<keyword evidence="2" id="KW-1185">Reference proteome</keyword>
<organism evidence="1 2">
    <name type="scientific">Canavalia gladiata</name>
    <name type="common">Sword bean</name>
    <name type="synonym">Dolichos gladiatus</name>
    <dbReference type="NCBI Taxonomy" id="3824"/>
    <lineage>
        <taxon>Eukaryota</taxon>
        <taxon>Viridiplantae</taxon>
        <taxon>Streptophyta</taxon>
        <taxon>Embryophyta</taxon>
        <taxon>Tracheophyta</taxon>
        <taxon>Spermatophyta</taxon>
        <taxon>Magnoliopsida</taxon>
        <taxon>eudicotyledons</taxon>
        <taxon>Gunneridae</taxon>
        <taxon>Pentapetalae</taxon>
        <taxon>rosids</taxon>
        <taxon>fabids</taxon>
        <taxon>Fabales</taxon>
        <taxon>Fabaceae</taxon>
        <taxon>Papilionoideae</taxon>
        <taxon>50 kb inversion clade</taxon>
        <taxon>NPAAA clade</taxon>
        <taxon>indigoferoid/millettioid clade</taxon>
        <taxon>Phaseoleae</taxon>
        <taxon>Canavalia</taxon>
    </lineage>
</organism>
<dbReference type="EMBL" id="JAYMYQ010000004">
    <property type="protein sequence ID" value="KAK7337985.1"/>
    <property type="molecule type" value="Genomic_DNA"/>
</dbReference>
<proteinExistence type="predicted"/>
<accession>A0AAN9QHT6</accession>
<name>A0AAN9QHT6_CANGL</name>
<dbReference type="Proteomes" id="UP001367508">
    <property type="component" value="Unassembled WGS sequence"/>
</dbReference>
<protein>
    <submittedName>
        <fullName evidence="1">Uncharacterized protein</fullName>
    </submittedName>
</protein>
<reference evidence="1 2" key="1">
    <citation type="submission" date="2024-01" db="EMBL/GenBank/DDBJ databases">
        <title>The genomes of 5 underutilized Papilionoideae crops provide insights into root nodulation and disease resistanc.</title>
        <authorList>
            <person name="Jiang F."/>
        </authorList>
    </citation>
    <scope>NUCLEOTIDE SEQUENCE [LARGE SCALE GENOMIC DNA]</scope>
    <source>
        <strain evidence="1">LVBAO_FW01</strain>
        <tissue evidence="1">Leaves</tissue>
    </source>
</reference>
<gene>
    <name evidence="1" type="ORF">VNO77_18579</name>
</gene>
<dbReference type="AlphaFoldDB" id="A0AAN9QHT6"/>
<comment type="caution">
    <text evidence="1">The sequence shown here is derived from an EMBL/GenBank/DDBJ whole genome shotgun (WGS) entry which is preliminary data.</text>
</comment>
<evidence type="ECO:0000313" key="1">
    <source>
        <dbReference type="EMBL" id="KAK7337985.1"/>
    </source>
</evidence>
<evidence type="ECO:0000313" key="2">
    <source>
        <dbReference type="Proteomes" id="UP001367508"/>
    </source>
</evidence>